<accession>A0A182J5P4</accession>
<dbReference type="AlphaFoldDB" id="A0A182J5P4"/>
<protein>
    <submittedName>
        <fullName evidence="1">Uncharacterized protein</fullName>
    </submittedName>
</protein>
<proteinExistence type="predicted"/>
<reference evidence="1" key="1">
    <citation type="submission" date="2022-08" db="UniProtKB">
        <authorList>
            <consortium name="EnsemblMetazoa"/>
        </authorList>
    </citation>
    <scope>IDENTIFICATION</scope>
    <source>
        <strain evidence="1">EBRO</strain>
    </source>
</reference>
<organism evidence="1">
    <name type="scientific">Anopheles atroparvus</name>
    <name type="common">European mosquito</name>
    <dbReference type="NCBI Taxonomy" id="41427"/>
    <lineage>
        <taxon>Eukaryota</taxon>
        <taxon>Metazoa</taxon>
        <taxon>Ecdysozoa</taxon>
        <taxon>Arthropoda</taxon>
        <taxon>Hexapoda</taxon>
        <taxon>Insecta</taxon>
        <taxon>Pterygota</taxon>
        <taxon>Neoptera</taxon>
        <taxon>Endopterygota</taxon>
        <taxon>Diptera</taxon>
        <taxon>Nematocera</taxon>
        <taxon>Culicoidea</taxon>
        <taxon>Culicidae</taxon>
        <taxon>Anophelinae</taxon>
        <taxon>Anopheles</taxon>
    </lineage>
</organism>
<evidence type="ECO:0000313" key="1">
    <source>
        <dbReference type="EnsemblMetazoa" id="AATE011841-PA.1"/>
    </source>
</evidence>
<dbReference type="EnsemblMetazoa" id="AATE011841-RA">
    <property type="protein sequence ID" value="AATE011841-PA.1"/>
    <property type="gene ID" value="AATE011841"/>
</dbReference>
<dbReference type="VEuPathDB" id="VectorBase:AATE011841"/>
<name>A0A182J5P4_ANOAO</name>
<sequence>MAAPFRFRWVWASASLFSWSEWLRRISSVRSYASVIILRASKSMRLPRLFEYGLSAYGLDSLSSANDTGPTARFMPKSFWAPVVMRLKVRFSAARPPSAMHILSNSCSREYSFCSFGVYWAKPSARLVRGTMVTFSRTSELGSIQPTSAWPDSWNAITRLSVGERACERFSVPPTNLSTAYSRLRVVTEVWLVRAACSAASLHTLAMSAPEKPGVSVARRDE</sequence>